<feature type="transmembrane region" description="Helical" evidence="7">
    <location>
        <begin position="12"/>
        <end position="33"/>
    </location>
</feature>
<dbReference type="NCBIfam" id="TIGR01065">
    <property type="entry name" value="hlyIII"/>
    <property type="match status" value="1"/>
</dbReference>
<dbReference type="InterPro" id="IPR004254">
    <property type="entry name" value="AdipoR/HlyIII-related"/>
</dbReference>
<accession>A0ABN1MZH8</accession>
<dbReference type="EMBL" id="BAAAFI010000007">
    <property type="protein sequence ID" value="GAA0878837.1"/>
    <property type="molecule type" value="Genomic_DNA"/>
</dbReference>
<evidence type="ECO:0000313" key="9">
    <source>
        <dbReference type="Proteomes" id="UP001500469"/>
    </source>
</evidence>
<feature type="transmembrane region" description="Helical" evidence="7">
    <location>
        <begin position="133"/>
        <end position="150"/>
    </location>
</feature>
<gene>
    <name evidence="8" type="ORF">GCM10009119_18050</name>
</gene>
<dbReference type="Proteomes" id="UP001500469">
    <property type="component" value="Unassembled WGS sequence"/>
</dbReference>
<proteinExistence type="inferred from homology"/>
<keyword evidence="4 7" id="KW-0812">Transmembrane</keyword>
<dbReference type="PANTHER" id="PTHR20855:SF3">
    <property type="entry name" value="LD03007P"/>
    <property type="match status" value="1"/>
</dbReference>
<dbReference type="RefSeq" id="WP_343850614.1">
    <property type="nucleotide sequence ID" value="NZ_BAAAFI010000007.1"/>
</dbReference>
<dbReference type="Pfam" id="PF03006">
    <property type="entry name" value="HlyIII"/>
    <property type="match status" value="1"/>
</dbReference>
<reference evidence="8 9" key="1">
    <citation type="journal article" date="2019" name="Int. J. Syst. Evol. Microbiol.">
        <title>The Global Catalogue of Microorganisms (GCM) 10K type strain sequencing project: providing services to taxonomists for standard genome sequencing and annotation.</title>
        <authorList>
            <consortium name="The Broad Institute Genomics Platform"/>
            <consortium name="The Broad Institute Genome Sequencing Center for Infectious Disease"/>
            <person name="Wu L."/>
            <person name="Ma J."/>
        </authorList>
    </citation>
    <scope>NUCLEOTIDE SEQUENCE [LARGE SCALE GENOMIC DNA]</scope>
    <source>
        <strain evidence="8 9">JCM 16112</strain>
    </source>
</reference>
<evidence type="ECO:0000256" key="2">
    <source>
        <dbReference type="ARBA" id="ARBA00008488"/>
    </source>
</evidence>
<evidence type="ECO:0000256" key="7">
    <source>
        <dbReference type="SAM" id="Phobius"/>
    </source>
</evidence>
<evidence type="ECO:0000256" key="5">
    <source>
        <dbReference type="ARBA" id="ARBA00022989"/>
    </source>
</evidence>
<organism evidence="8 9">
    <name type="scientific">Algoriphagus jejuensis</name>
    <dbReference type="NCBI Taxonomy" id="419934"/>
    <lineage>
        <taxon>Bacteria</taxon>
        <taxon>Pseudomonadati</taxon>
        <taxon>Bacteroidota</taxon>
        <taxon>Cytophagia</taxon>
        <taxon>Cytophagales</taxon>
        <taxon>Cyclobacteriaceae</taxon>
        <taxon>Algoriphagus</taxon>
    </lineage>
</organism>
<evidence type="ECO:0000256" key="6">
    <source>
        <dbReference type="ARBA" id="ARBA00023136"/>
    </source>
</evidence>
<name>A0ABN1MZH8_9BACT</name>
<evidence type="ECO:0000256" key="3">
    <source>
        <dbReference type="ARBA" id="ARBA00022475"/>
    </source>
</evidence>
<evidence type="ECO:0000256" key="1">
    <source>
        <dbReference type="ARBA" id="ARBA00004651"/>
    </source>
</evidence>
<keyword evidence="9" id="KW-1185">Reference proteome</keyword>
<comment type="similarity">
    <text evidence="2">Belongs to the UPF0073 (Hly-III) family.</text>
</comment>
<keyword evidence="3" id="KW-1003">Cell membrane</keyword>
<feature type="transmembrane region" description="Helical" evidence="7">
    <location>
        <begin position="107"/>
        <end position="126"/>
    </location>
</feature>
<comment type="subcellular location">
    <subcellularLocation>
        <location evidence="1">Cell membrane</location>
        <topology evidence="1">Multi-pass membrane protein</topology>
    </subcellularLocation>
</comment>
<dbReference type="PANTHER" id="PTHR20855">
    <property type="entry name" value="ADIPOR/PROGESTIN RECEPTOR-RELATED"/>
    <property type="match status" value="1"/>
</dbReference>
<sequence length="217" mass="24364">MPKRTQTPKEELANALSHGVGLVLGIIGIPFLIHKAIENGQSSALAGAVTFSLGIMMVYTFSTFYHASRVLRWKNKLQVLDHISIYFLIAGSYTPMIFAVLKPDRALIFLAILWGSVLVGTFFKVFFTGRFKVLSVALYLLMGWLAIFFVNDVLGKISFETLIWIGTGGLAYTFGVFFYVKSDKPYFHTIWHVFVLAGTAAHFVAIYQLVKLENNFF</sequence>
<evidence type="ECO:0000313" key="8">
    <source>
        <dbReference type="EMBL" id="GAA0878837.1"/>
    </source>
</evidence>
<feature type="transmembrane region" description="Helical" evidence="7">
    <location>
        <begin position="162"/>
        <end position="180"/>
    </location>
</feature>
<dbReference type="InterPro" id="IPR005744">
    <property type="entry name" value="Hy-lIII"/>
</dbReference>
<keyword evidence="6 7" id="KW-0472">Membrane</keyword>
<feature type="transmembrane region" description="Helical" evidence="7">
    <location>
        <begin position="79"/>
        <end position="101"/>
    </location>
</feature>
<protein>
    <submittedName>
        <fullName evidence="8">Hemolysin III family protein</fullName>
    </submittedName>
</protein>
<feature type="transmembrane region" description="Helical" evidence="7">
    <location>
        <begin position="45"/>
        <end position="67"/>
    </location>
</feature>
<keyword evidence="5 7" id="KW-1133">Transmembrane helix</keyword>
<comment type="caution">
    <text evidence="8">The sequence shown here is derived from an EMBL/GenBank/DDBJ whole genome shotgun (WGS) entry which is preliminary data.</text>
</comment>
<evidence type="ECO:0000256" key="4">
    <source>
        <dbReference type="ARBA" id="ARBA00022692"/>
    </source>
</evidence>
<feature type="transmembrane region" description="Helical" evidence="7">
    <location>
        <begin position="189"/>
        <end position="210"/>
    </location>
</feature>